<evidence type="ECO:0000313" key="1">
    <source>
        <dbReference type="EMBL" id="OIP40603.1"/>
    </source>
</evidence>
<name>A0A1J5DYZ2_9BACT</name>
<organism evidence="1 2">
    <name type="scientific">Candidatus Desantisbacteria bacterium CG2_30_40_21</name>
    <dbReference type="NCBI Taxonomy" id="1817895"/>
    <lineage>
        <taxon>Bacteria</taxon>
        <taxon>Candidatus Desantisiibacteriota</taxon>
    </lineage>
</organism>
<dbReference type="AlphaFoldDB" id="A0A1J5DYZ2"/>
<accession>A0A1J5DYZ2</accession>
<proteinExistence type="predicted"/>
<sequence length="82" mass="9748">MFLHNLQLSPMYLEIILDARQRKGYNIIKAYGYFLNFLPWEEDRATLESDPSDYKATYWICMPLKVICLSEEKVKQYISMCG</sequence>
<dbReference type="Proteomes" id="UP000183085">
    <property type="component" value="Unassembled WGS sequence"/>
</dbReference>
<gene>
    <name evidence="1" type="ORF">AUJ95_04370</name>
</gene>
<protein>
    <submittedName>
        <fullName evidence="1">Uncharacterized protein</fullName>
    </submittedName>
</protein>
<reference evidence="1 2" key="1">
    <citation type="journal article" date="2016" name="Environ. Microbiol.">
        <title>Genomic resolution of a cold subsurface aquifer community provides metabolic insights for novel microbes adapted to high CO concentrations.</title>
        <authorList>
            <person name="Probst A.J."/>
            <person name="Castelle C.J."/>
            <person name="Singh A."/>
            <person name="Brown C.T."/>
            <person name="Anantharaman K."/>
            <person name="Sharon I."/>
            <person name="Hug L.A."/>
            <person name="Burstein D."/>
            <person name="Emerson J.B."/>
            <person name="Thomas B.C."/>
            <person name="Banfield J.F."/>
        </authorList>
    </citation>
    <scope>NUCLEOTIDE SEQUENCE [LARGE SCALE GENOMIC DNA]</scope>
    <source>
        <strain evidence="1">CG2_30_40_21</strain>
    </source>
</reference>
<evidence type="ECO:0000313" key="2">
    <source>
        <dbReference type="Proteomes" id="UP000183085"/>
    </source>
</evidence>
<dbReference type="EMBL" id="MNYI01000114">
    <property type="protein sequence ID" value="OIP40603.1"/>
    <property type="molecule type" value="Genomic_DNA"/>
</dbReference>
<comment type="caution">
    <text evidence="1">The sequence shown here is derived from an EMBL/GenBank/DDBJ whole genome shotgun (WGS) entry which is preliminary data.</text>
</comment>